<keyword evidence="1" id="KW-1133">Transmembrane helix</keyword>
<proteinExistence type="predicted"/>
<gene>
    <name evidence="2" type="ORF">NE619_08785</name>
</gene>
<feature type="transmembrane region" description="Helical" evidence="1">
    <location>
        <begin position="68"/>
        <end position="90"/>
    </location>
</feature>
<feature type="transmembrane region" description="Helical" evidence="1">
    <location>
        <begin position="97"/>
        <end position="117"/>
    </location>
</feature>
<dbReference type="EMBL" id="JANFXK010000008">
    <property type="protein sequence ID" value="MCQ4636826.1"/>
    <property type="molecule type" value="Genomic_DNA"/>
</dbReference>
<protein>
    <submittedName>
        <fullName evidence="2">Uncharacterized protein</fullName>
    </submittedName>
</protein>
<dbReference type="Proteomes" id="UP001524502">
    <property type="component" value="Unassembled WGS sequence"/>
</dbReference>
<sequence>MQKISKPDQVIFHIYDNYHKHKKPISILMGVVNAVLFAYYFLLAPFILTPIFTWVTIHEEIWYEIYEVINPFTIGSYTLGAIVLLQYIMYDGWVIKCLLSIFYGWILLMSLVLLMGMTSAWDLCVYIPHLVVIILCGIVTYRKWKRNSPEEPPLWKPNENER</sequence>
<evidence type="ECO:0000313" key="2">
    <source>
        <dbReference type="EMBL" id="MCQ4636826.1"/>
    </source>
</evidence>
<organism evidence="2 3">
    <name type="scientific">Anaerovorax odorimutans</name>
    <dbReference type="NCBI Taxonomy" id="109327"/>
    <lineage>
        <taxon>Bacteria</taxon>
        <taxon>Bacillati</taxon>
        <taxon>Bacillota</taxon>
        <taxon>Clostridia</taxon>
        <taxon>Peptostreptococcales</taxon>
        <taxon>Anaerovoracaceae</taxon>
        <taxon>Anaerovorax</taxon>
    </lineage>
</organism>
<keyword evidence="1" id="KW-0472">Membrane</keyword>
<accession>A0ABT1RNT1</accession>
<name>A0ABT1RNT1_9FIRM</name>
<dbReference type="RefSeq" id="WP_256132019.1">
    <property type="nucleotide sequence ID" value="NZ_JANFXK010000008.1"/>
</dbReference>
<comment type="caution">
    <text evidence="2">The sequence shown here is derived from an EMBL/GenBank/DDBJ whole genome shotgun (WGS) entry which is preliminary data.</text>
</comment>
<evidence type="ECO:0000256" key="1">
    <source>
        <dbReference type="SAM" id="Phobius"/>
    </source>
</evidence>
<evidence type="ECO:0000313" key="3">
    <source>
        <dbReference type="Proteomes" id="UP001524502"/>
    </source>
</evidence>
<feature type="transmembrane region" description="Helical" evidence="1">
    <location>
        <begin position="27"/>
        <end position="48"/>
    </location>
</feature>
<feature type="transmembrane region" description="Helical" evidence="1">
    <location>
        <begin position="123"/>
        <end position="141"/>
    </location>
</feature>
<keyword evidence="3" id="KW-1185">Reference proteome</keyword>
<reference evidence="2 3" key="1">
    <citation type="submission" date="2022-06" db="EMBL/GenBank/DDBJ databases">
        <title>Isolation of gut microbiota from human fecal samples.</title>
        <authorList>
            <person name="Pamer E.G."/>
            <person name="Barat B."/>
            <person name="Waligurski E."/>
            <person name="Medina S."/>
            <person name="Paddock L."/>
            <person name="Mostad J."/>
        </authorList>
    </citation>
    <scope>NUCLEOTIDE SEQUENCE [LARGE SCALE GENOMIC DNA]</scope>
    <source>
        <strain evidence="2 3">SL.3.17</strain>
    </source>
</reference>
<keyword evidence="1" id="KW-0812">Transmembrane</keyword>